<dbReference type="InterPro" id="IPR003607">
    <property type="entry name" value="HD/PDEase_dom"/>
</dbReference>
<name>A0A9D1X679_9FIRM</name>
<dbReference type="NCBIfam" id="TIGR00488">
    <property type="entry name" value="bis(5'-nucleosyl)-tetraphosphatase (symmetrical) YqeK"/>
    <property type="match status" value="1"/>
</dbReference>
<dbReference type="GO" id="GO:0000166">
    <property type="term" value="F:nucleotide binding"/>
    <property type="evidence" value="ECO:0007669"/>
    <property type="project" value="UniProtKB-KW"/>
</dbReference>
<dbReference type="Gene3D" id="1.10.3210.10">
    <property type="entry name" value="Hypothetical protein af1432"/>
    <property type="match status" value="1"/>
</dbReference>
<dbReference type="InterPro" id="IPR006675">
    <property type="entry name" value="HDIG_dom"/>
</dbReference>
<dbReference type="Pfam" id="PF01966">
    <property type="entry name" value="HD"/>
    <property type="match status" value="1"/>
</dbReference>
<keyword evidence="2" id="KW-0479">Metal-binding</keyword>
<dbReference type="GO" id="GO:0046872">
    <property type="term" value="F:metal ion binding"/>
    <property type="evidence" value="ECO:0007669"/>
    <property type="project" value="UniProtKB-KW"/>
</dbReference>
<evidence type="ECO:0000256" key="1">
    <source>
        <dbReference type="ARBA" id="ARBA00012506"/>
    </source>
</evidence>
<keyword evidence="5" id="KW-0408">Iron</keyword>
<evidence type="ECO:0000256" key="5">
    <source>
        <dbReference type="ARBA" id="ARBA00023004"/>
    </source>
</evidence>
<dbReference type="CDD" id="cd00077">
    <property type="entry name" value="HDc"/>
    <property type="match status" value="1"/>
</dbReference>
<comment type="caution">
    <text evidence="8">The sequence shown here is derived from an EMBL/GenBank/DDBJ whole genome shotgun (WGS) entry which is preliminary data.</text>
</comment>
<evidence type="ECO:0000256" key="4">
    <source>
        <dbReference type="ARBA" id="ARBA00022801"/>
    </source>
</evidence>
<protein>
    <recommendedName>
        <fullName evidence="1">bis(5'-nucleosyl)-tetraphosphatase (symmetrical)</fullName>
        <ecNumber evidence="1">3.6.1.41</ecNumber>
    </recommendedName>
</protein>
<reference evidence="8" key="2">
    <citation type="submission" date="2021-04" db="EMBL/GenBank/DDBJ databases">
        <authorList>
            <person name="Gilroy R."/>
        </authorList>
    </citation>
    <scope>NUCLEOTIDE SEQUENCE</scope>
    <source>
        <strain evidence="8">ChiSxjej3B15-1167</strain>
    </source>
</reference>
<organism evidence="8 9">
    <name type="scientific">Candidatus Anaerobutyricum stercoripullorum</name>
    <dbReference type="NCBI Taxonomy" id="2838456"/>
    <lineage>
        <taxon>Bacteria</taxon>
        <taxon>Bacillati</taxon>
        <taxon>Bacillota</taxon>
        <taxon>Clostridia</taxon>
        <taxon>Lachnospirales</taxon>
        <taxon>Lachnospiraceae</taxon>
        <taxon>Anaerobutyricum</taxon>
    </lineage>
</organism>
<dbReference type="EC" id="3.6.1.41" evidence="1"/>
<keyword evidence="3" id="KW-0547">Nucleotide-binding</keyword>
<keyword evidence="4 8" id="KW-0378">Hydrolase</keyword>
<dbReference type="EMBL" id="DXEQ01000305">
    <property type="protein sequence ID" value="HIX73350.1"/>
    <property type="molecule type" value="Genomic_DNA"/>
</dbReference>
<dbReference type="AlphaFoldDB" id="A0A9D1X679"/>
<gene>
    <name evidence="8" type="primary">yqeK</name>
    <name evidence="8" type="ORF">H9849_10045</name>
</gene>
<dbReference type="PANTHER" id="PTHR35795">
    <property type="entry name" value="SLR1885 PROTEIN"/>
    <property type="match status" value="1"/>
</dbReference>
<evidence type="ECO:0000313" key="9">
    <source>
        <dbReference type="Proteomes" id="UP000886805"/>
    </source>
</evidence>
<dbReference type="GO" id="GO:0008803">
    <property type="term" value="F:bis(5'-nucleosyl)-tetraphosphatase (symmetrical) activity"/>
    <property type="evidence" value="ECO:0007669"/>
    <property type="project" value="UniProtKB-EC"/>
</dbReference>
<comment type="catalytic activity">
    <reaction evidence="6">
        <text>P(1),P(4)-bis(5'-adenosyl) tetraphosphate + H2O = 2 ADP + 2 H(+)</text>
        <dbReference type="Rhea" id="RHEA:24252"/>
        <dbReference type="ChEBI" id="CHEBI:15377"/>
        <dbReference type="ChEBI" id="CHEBI:15378"/>
        <dbReference type="ChEBI" id="CHEBI:58141"/>
        <dbReference type="ChEBI" id="CHEBI:456216"/>
        <dbReference type="EC" id="3.6.1.41"/>
    </reaction>
</comment>
<feature type="domain" description="HD" evidence="7">
    <location>
        <begin position="18"/>
        <end position="133"/>
    </location>
</feature>
<evidence type="ECO:0000313" key="8">
    <source>
        <dbReference type="EMBL" id="HIX73350.1"/>
    </source>
</evidence>
<dbReference type="Proteomes" id="UP000886805">
    <property type="component" value="Unassembled WGS sequence"/>
</dbReference>
<dbReference type="InterPro" id="IPR006674">
    <property type="entry name" value="HD_domain"/>
</dbReference>
<dbReference type="SMART" id="SM00471">
    <property type="entry name" value="HDc"/>
    <property type="match status" value="1"/>
</dbReference>
<dbReference type="PANTHER" id="PTHR35795:SF1">
    <property type="entry name" value="BIS(5'-NUCLEOSYL)-TETRAPHOSPHATASE, SYMMETRICAL"/>
    <property type="match status" value="1"/>
</dbReference>
<dbReference type="NCBIfam" id="TIGR00277">
    <property type="entry name" value="HDIG"/>
    <property type="match status" value="1"/>
</dbReference>
<sequence>MNREEIKKDLKNLLSEKRFEHTLGVEYTSACLAMRYGADMEKARMAGLLHDCAKYLSAEDKISCSKKYGMPISDYERKNPELLHAKLGACFANLKYGVADPEILSAITWHTTGKPDMSLLDKIVYVADYLEPNRNQAPNLAEVRELAFKDLDECLCQILEDSIKYLSNKKSTTDPMTQRTWEYYRIYRMHNQEV</sequence>
<evidence type="ECO:0000256" key="6">
    <source>
        <dbReference type="ARBA" id="ARBA00049417"/>
    </source>
</evidence>
<evidence type="ECO:0000256" key="2">
    <source>
        <dbReference type="ARBA" id="ARBA00022723"/>
    </source>
</evidence>
<dbReference type="SUPFAM" id="SSF109604">
    <property type="entry name" value="HD-domain/PDEase-like"/>
    <property type="match status" value="1"/>
</dbReference>
<evidence type="ECO:0000256" key="3">
    <source>
        <dbReference type="ARBA" id="ARBA00022741"/>
    </source>
</evidence>
<accession>A0A9D1X679</accession>
<proteinExistence type="predicted"/>
<evidence type="ECO:0000259" key="7">
    <source>
        <dbReference type="PROSITE" id="PS51831"/>
    </source>
</evidence>
<reference evidence="8" key="1">
    <citation type="journal article" date="2021" name="PeerJ">
        <title>Extensive microbial diversity within the chicken gut microbiome revealed by metagenomics and culture.</title>
        <authorList>
            <person name="Gilroy R."/>
            <person name="Ravi A."/>
            <person name="Getino M."/>
            <person name="Pursley I."/>
            <person name="Horton D.L."/>
            <person name="Alikhan N.F."/>
            <person name="Baker D."/>
            <person name="Gharbi K."/>
            <person name="Hall N."/>
            <person name="Watson M."/>
            <person name="Adriaenssens E.M."/>
            <person name="Foster-Nyarko E."/>
            <person name="Jarju S."/>
            <person name="Secka A."/>
            <person name="Antonio M."/>
            <person name="Oren A."/>
            <person name="Chaudhuri R.R."/>
            <person name="La Ragione R."/>
            <person name="Hildebrand F."/>
            <person name="Pallen M.J."/>
        </authorList>
    </citation>
    <scope>NUCLEOTIDE SEQUENCE</scope>
    <source>
        <strain evidence="8">ChiSxjej3B15-1167</strain>
    </source>
</reference>
<dbReference type="InterPro" id="IPR051094">
    <property type="entry name" value="Diverse_Catalytic_Enzymes"/>
</dbReference>
<dbReference type="PROSITE" id="PS51831">
    <property type="entry name" value="HD"/>
    <property type="match status" value="1"/>
</dbReference>
<dbReference type="InterPro" id="IPR005249">
    <property type="entry name" value="YqeK"/>
</dbReference>